<evidence type="ECO:0000313" key="21">
    <source>
        <dbReference type="Proteomes" id="UP000008139"/>
    </source>
</evidence>
<dbReference type="eggNOG" id="COG4589">
    <property type="taxonomic scope" value="Bacteria"/>
</dbReference>
<organism evidence="20 21">
    <name type="scientific">Hippea maritima (strain ATCC 700847 / DSM 10411 / MH2)</name>
    <dbReference type="NCBI Taxonomy" id="760142"/>
    <lineage>
        <taxon>Bacteria</taxon>
        <taxon>Pseudomonadati</taxon>
        <taxon>Campylobacterota</taxon>
        <taxon>Desulfurellia</taxon>
        <taxon>Desulfurellales</taxon>
        <taxon>Hippeaceae</taxon>
        <taxon>Hippea</taxon>
    </lineage>
</organism>
<dbReference type="PANTHER" id="PTHR46382:SF1">
    <property type="entry name" value="PHOSPHATIDATE CYTIDYLYLTRANSFERASE"/>
    <property type="match status" value="1"/>
</dbReference>
<dbReference type="Proteomes" id="UP000008139">
    <property type="component" value="Chromosome"/>
</dbReference>
<dbReference type="STRING" id="760142.Hipma_1507"/>
<evidence type="ECO:0000313" key="20">
    <source>
        <dbReference type="EMBL" id="AEA34463.1"/>
    </source>
</evidence>
<keyword evidence="15 19" id="KW-0472">Membrane</keyword>
<dbReference type="GO" id="GO:0016024">
    <property type="term" value="P:CDP-diacylglycerol biosynthetic process"/>
    <property type="evidence" value="ECO:0007669"/>
    <property type="project" value="UniProtKB-UniPathway"/>
</dbReference>
<feature type="transmembrane region" description="Helical" evidence="19">
    <location>
        <begin position="103"/>
        <end position="123"/>
    </location>
</feature>
<protein>
    <recommendedName>
        <fullName evidence="7 18">Phosphatidate cytidylyltransferase</fullName>
        <ecNumber evidence="6 18">2.7.7.41</ecNumber>
    </recommendedName>
</protein>
<proteinExistence type="inferred from homology"/>
<comment type="pathway">
    <text evidence="3 18">Phospholipid metabolism; CDP-diacylglycerol biosynthesis; CDP-diacylglycerol from sn-glycerol 3-phosphate: step 3/3.</text>
</comment>
<dbReference type="AlphaFoldDB" id="F2LTT7"/>
<feature type="transmembrane region" description="Helical" evidence="19">
    <location>
        <begin position="170"/>
        <end position="190"/>
    </location>
</feature>
<name>F2LTT7_HIPMA</name>
<feature type="transmembrane region" description="Helical" evidence="19">
    <location>
        <begin position="78"/>
        <end position="94"/>
    </location>
</feature>
<evidence type="ECO:0000256" key="4">
    <source>
        <dbReference type="ARBA" id="ARBA00005189"/>
    </source>
</evidence>
<evidence type="ECO:0000256" key="14">
    <source>
        <dbReference type="ARBA" id="ARBA00023098"/>
    </source>
</evidence>
<dbReference type="PROSITE" id="PS01315">
    <property type="entry name" value="CDS"/>
    <property type="match status" value="1"/>
</dbReference>
<keyword evidence="14" id="KW-0443">Lipid metabolism</keyword>
<evidence type="ECO:0000256" key="5">
    <source>
        <dbReference type="ARBA" id="ARBA00010185"/>
    </source>
</evidence>
<reference evidence="21" key="2">
    <citation type="submission" date="2011-03" db="EMBL/GenBank/DDBJ databases">
        <title>The complete genome of Hippea maritima DSM 10411.</title>
        <authorList>
            <consortium name="US DOE Joint Genome Institute (JGI-PGF)"/>
            <person name="Lucas S."/>
            <person name="Copeland A."/>
            <person name="Lapidus A."/>
            <person name="Bruce D."/>
            <person name="Goodwin L."/>
            <person name="Pitluck S."/>
            <person name="Peters L."/>
            <person name="Kyrpides N."/>
            <person name="Mavromatis K."/>
            <person name="Pagani I."/>
            <person name="Ivanova N."/>
            <person name="Mikhailova N."/>
            <person name="Lu M."/>
            <person name="Detter J.C."/>
            <person name="Tapia R."/>
            <person name="Han C."/>
            <person name="Land M."/>
            <person name="Hauser L."/>
            <person name="Markowitz V."/>
            <person name="Cheng J.-F."/>
            <person name="Hugenholtz P."/>
            <person name="Woyke T."/>
            <person name="Wu D."/>
            <person name="Spring S."/>
            <person name="Schroeder M."/>
            <person name="Brambilla E."/>
            <person name="Klenk H.-P."/>
            <person name="Eisen J.A."/>
        </authorList>
    </citation>
    <scope>NUCLEOTIDE SEQUENCE [LARGE SCALE GENOMIC DNA]</scope>
    <source>
        <strain evidence="21">ATCC 700847 / DSM 10411 / MH2</strain>
    </source>
</reference>
<keyword evidence="10 18" id="KW-0808">Transferase</keyword>
<feature type="transmembrane region" description="Helical" evidence="19">
    <location>
        <begin position="5"/>
        <end position="20"/>
    </location>
</feature>
<keyword evidence="9" id="KW-0444">Lipid biosynthesis</keyword>
<keyword evidence="16" id="KW-0594">Phospholipid biosynthesis</keyword>
<dbReference type="Pfam" id="PF01148">
    <property type="entry name" value="CTP_transf_1"/>
    <property type="match status" value="1"/>
</dbReference>
<accession>F2LTT7</accession>
<keyword evidence="21" id="KW-1185">Reference proteome</keyword>
<evidence type="ECO:0000256" key="16">
    <source>
        <dbReference type="ARBA" id="ARBA00023209"/>
    </source>
</evidence>
<gene>
    <name evidence="20" type="ordered locus">Hipma_1507</name>
</gene>
<evidence type="ECO:0000256" key="9">
    <source>
        <dbReference type="ARBA" id="ARBA00022516"/>
    </source>
</evidence>
<dbReference type="KEGG" id="hmr:Hipma_1507"/>
<evidence type="ECO:0000256" key="3">
    <source>
        <dbReference type="ARBA" id="ARBA00005119"/>
    </source>
</evidence>
<keyword evidence="17" id="KW-1208">Phospholipid metabolism</keyword>
<evidence type="ECO:0000256" key="18">
    <source>
        <dbReference type="RuleBase" id="RU003938"/>
    </source>
</evidence>
<evidence type="ECO:0000256" key="10">
    <source>
        <dbReference type="ARBA" id="ARBA00022679"/>
    </source>
</evidence>
<comment type="similarity">
    <text evidence="5 18">Belongs to the CDS family.</text>
</comment>
<dbReference type="PANTHER" id="PTHR46382">
    <property type="entry name" value="PHOSPHATIDATE CYTIDYLYLTRANSFERASE"/>
    <property type="match status" value="1"/>
</dbReference>
<comment type="catalytic activity">
    <reaction evidence="1 18">
        <text>a 1,2-diacyl-sn-glycero-3-phosphate + CTP + H(+) = a CDP-1,2-diacyl-sn-glycerol + diphosphate</text>
        <dbReference type="Rhea" id="RHEA:16229"/>
        <dbReference type="ChEBI" id="CHEBI:15378"/>
        <dbReference type="ChEBI" id="CHEBI:33019"/>
        <dbReference type="ChEBI" id="CHEBI:37563"/>
        <dbReference type="ChEBI" id="CHEBI:58332"/>
        <dbReference type="ChEBI" id="CHEBI:58608"/>
        <dbReference type="EC" id="2.7.7.41"/>
    </reaction>
</comment>
<evidence type="ECO:0000256" key="1">
    <source>
        <dbReference type="ARBA" id="ARBA00001698"/>
    </source>
</evidence>
<dbReference type="GO" id="GO:0004605">
    <property type="term" value="F:phosphatidate cytidylyltransferase activity"/>
    <property type="evidence" value="ECO:0007669"/>
    <property type="project" value="UniProtKB-EC"/>
</dbReference>
<sequence>MIKRIVSSVILIPLVVYLVLKADLLYVRLSFLLIEALAFSEWLGLDSRPFDFKKSLYLSLSIILSFVFLFYSMYFVDVLFFALVVSMIVGFSSLSKKEVFYDYYYFVGALYVILYSFGVKLMGFNNGRWLLLLLFVSIWSGDSFAYFCGRGFGRHKLSPLISPKKTIEGAVCGVLGGVFIGVLFGLFAKVNILDAFIVAFVSNVVGIFGDLSESVVKRFFSKKDSSHLIPGHGGILDRLDSFSFAVFFSYLVLECKTLLF</sequence>
<evidence type="ECO:0000256" key="6">
    <source>
        <dbReference type="ARBA" id="ARBA00012487"/>
    </source>
</evidence>
<keyword evidence="13 19" id="KW-1133">Transmembrane helix</keyword>
<feature type="transmembrane region" description="Helical" evidence="19">
    <location>
        <begin position="129"/>
        <end position="149"/>
    </location>
</feature>
<evidence type="ECO:0000256" key="2">
    <source>
        <dbReference type="ARBA" id="ARBA00004651"/>
    </source>
</evidence>
<dbReference type="InterPro" id="IPR000374">
    <property type="entry name" value="PC_trans"/>
</dbReference>
<reference evidence="20 21" key="1">
    <citation type="journal article" date="2011" name="Stand. Genomic Sci.">
        <title>Complete genome sequence of the thermophilic sulfur-reducer Hippea maritima type strain (MH(2)).</title>
        <authorList>
            <person name="Huntemann M."/>
            <person name="Lu M."/>
            <person name="Nolan M."/>
            <person name="Lapidus A."/>
            <person name="Lucas S."/>
            <person name="Hammon N."/>
            <person name="Deshpande S."/>
            <person name="Cheng J.F."/>
            <person name="Tapia R."/>
            <person name="Han C."/>
            <person name="Goodwin L."/>
            <person name="Pitluck S."/>
            <person name="Liolios K."/>
            <person name="Pagani I."/>
            <person name="Ivanova N."/>
            <person name="Ovchinikova G."/>
            <person name="Pati A."/>
            <person name="Chen A."/>
            <person name="Palaniappan K."/>
            <person name="Land M."/>
            <person name="Hauser L."/>
            <person name="Jeffries C.D."/>
            <person name="Detter J.C."/>
            <person name="Brambilla E.M."/>
            <person name="Rohde M."/>
            <person name="Spring S."/>
            <person name="Goker M."/>
            <person name="Woyke T."/>
            <person name="Bristow J."/>
            <person name="Eisen J.A."/>
            <person name="Markowitz V."/>
            <person name="Hugenholtz P."/>
            <person name="Kyrpides N.C."/>
            <person name="Klenk H.P."/>
            <person name="Mavromatis K."/>
        </authorList>
    </citation>
    <scope>NUCLEOTIDE SEQUENCE [LARGE SCALE GENOMIC DNA]</scope>
    <source>
        <strain evidence="21">ATCC 700847 / DSM 10411 / MH2</strain>
    </source>
</reference>
<comment type="pathway">
    <text evidence="4">Lipid metabolism.</text>
</comment>
<dbReference type="InParanoid" id="F2LTT7"/>
<dbReference type="FunCoup" id="F2LTT7">
    <property type="interactions" value="325"/>
</dbReference>
<dbReference type="GO" id="GO:0005886">
    <property type="term" value="C:plasma membrane"/>
    <property type="evidence" value="ECO:0007669"/>
    <property type="project" value="UniProtKB-SubCell"/>
</dbReference>
<dbReference type="EC" id="2.7.7.41" evidence="6 18"/>
<evidence type="ECO:0000256" key="7">
    <source>
        <dbReference type="ARBA" id="ARBA00019373"/>
    </source>
</evidence>
<evidence type="ECO:0000256" key="11">
    <source>
        <dbReference type="ARBA" id="ARBA00022692"/>
    </source>
</evidence>
<keyword evidence="12 18" id="KW-0548">Nucleotidyltransferase</keyword>
<evidence type="ECO:0000256" key="13">
    <source>
        <dbReference type="ARBA" id="ARBA00022989"/>
    </source>
</evidence>
<keyword evidence="11 18" id="KW-0812">Transmembrane</keyword>
<dbReference type="HOGENOM" id="CLU_037294_2_1_7"/>
<evidence type="ECO:0000256" key="12">
    <source>
        <dbReference type="ARBA" id="ARBA00022695"/>
    </source>
</evidence>
<comment type="subcellular location">
    <subcellularLocation>
        <location evidence="2">Cell membrane</location>
        <topology evidence="2">Multi-pass membrane protein</topology>
    </subcellularLocation>
</comment>
<evidence type="ECO:0000256" key="15">
    <source>
        <dbReference type="ARBA" id="ARBA00023136"/>
    </source>
</evidence>
<feature type="transmembrane region" description="Helical" evidence="19">
    <location>
        <begin position="196"/>
        <end position="216"/>
    </location>
</feature>
<dbReference type="RefSeq" id="WP_013682492.1">
    <property type="nucleotide sequence ID" value="NC_015318.1"/>
</dbReference>
<evidence type="ECO:0000256" key="8">
    <source>
        <dbReference type="ARBA" id="ARBA00022475"/>
    </source>
</evidence>
<evidence type="ECO:0000256" key="17">
    <source>
        <dbReference type="ARBA" id="ARBA00023264"/>
    </source>
</evidence>
<dbReference type="UniPathway" id="UPA00557">
    <property type="reaction ID" value="UER00614"/>
</dbReference>
<keyword evidence="8" id="KW-1003">Cell membrane</keyword>
<evidence type="ECO:0000256" key="19">
    <source>
        <dbReference type="SAM" id="Phobius"/>
    </source>
</evidence>
<dbReference type="EMBL" id="CP002606">
    <property type="protein sequence ID" value="AEA34463.1"/>
    <property type="molecule type" value="Genomic_DNA"/>
</dbReference>